<dbReference type="EMBL" id="JAIZAY010000001">
    <property type="protein sequence ID" value="KAJ8049580.1"/>
    <property type="molecule type" value="Genomic_DNA"/>
</dbReference>
<dbReference type="InterPro" id="IPR036179">
    <property type="entry name" value="Ig-like_dom_sf"/>
</dbReference>
<dbReference type="InterPro" id="IPR003599">
    <property type="entry name" value="Ig_sub"/>
</dbReference>
<keyword evidence="4" id="KW-1185">Reference proteome</keyword>
<reference evidence="3" key="1">
    <citation type="submission" date="2021-10" db="EMBL/GenBank/DDBJ databases">
        <title>Tropical sea cucumber genome reveals ecological adaptation and Cuvierian tubules defense mechanism.</title>
        <authorList>
            <person name="Chen T."/>
        </authorList>
    </citation>
    <scope>NUCLEOTIDE SEQUENCE</scope>
    <source>
        <strain evidence="3">Nanhai2018</strain>
        <tissue evidence="3">Muscle</tissue>
    </source>
</reference>
<dbReference type="SMART" id="SM00409">
    <property type="entry name" value="IG"/>
    <property type="match status" value="2"/>
</dbReference>
<dbReference type="InterPro" id="IPR007111">
    <property type="entry name" value="NACHT_NTPase"/>
</dbReference>
<evidence type="ECO:0000313" key="4">
    <source>
        <dbReference type="Proteomes" id="UP001152320"/>
    </source>
</evidence>
<evidence type="ECO:0000313" key="3">
    <source>
        <dbReference type="EMBL" id="KAJ8049580.1"/>
    </source>
</evidence>
<feature type="transmembrane region" description="Helical" evidence="1">
    <location>
        <begin position="1005"/>
        <end position="1023"/>
    </location>
</feature>
<dbReference type="Pfam" id="PF05729">
    <property type="entry name" value="NACHT"/>
    <property type="match status" value="2"/>
</dbReference>
<accession>A0A9Q1CRP6</accession>
<dbReference type="PANTHER" id="PTHR46312">
    <property type="entry name" value="NACHT DOMAIN-CONTAINING PROTEIN"/>
    <property type="match status" value="1"/>
</dbReference>
<dbReference type="Proteomes" id="UP001152320">
    <property type="component" value="Chromosome 1"/>
</dbReference>
<protein>
    <submittedName>
        <fullName evidence="3">NLR family CARD domain-containing protein 4</fullName>
    </submittedName>
</protein>
<organism evidence="3 4">
    <name type="scientific">Holothuria leucospilota</name>
    <name type="common">Black long sea cucumber</name>
    <name type="synonym">Mertensiothuria leucospilota</name>
    <dbReference type="NCBI Taxonomy" id="206669"/>
    <lineage>
        <taxon>Eukaryota</taxon>
        <taxon>Metazoa</taxon>
        <taxon>Echinodermata</taxon>
        <taxon>Eleutherozoa</taxon>
        <taxon>Echinozoa</taxon>
        <taxon>Holothuroidea</taxon>
        <taxon>Aspidochirotacea</taxon>
        <taxon>Aspidochirotida</taxon>
        <taxon>Holothuriidae</taxon>
        <taxon>Holothuria</taxon>
    </lineage>
</organism>
<keyword evidence="1" id="KW-0472">Membrane</keyword>
<dbReference type="PROSITE" id="PS50837">
    <property type="entry name" value="NACHT"/>
    <property type="match status" value="1"/>
</dbReference>
<dbReference type="Gene3D" id="3.40.50.300">
    <property type="entry name" value="P-loop containing nucleotide triphosphate hydrolases"/>
    <property type="match status" value="2"/>
</dbReference>
<feature type="transmembrane region" description="Helical" evidence="1">
    <location>
        <begin position="697"/>
        <end position="720"/>
    </location>
</feature>
<dbReference type="PANTHER" id="PTHR46312:SF2">
    <property type="entry name" value="NUCLEOTIDE-BINDING OLIGOMERIZATION DOMAIN-CONTAINING PROTEIN 2-LIKE"/>
    <property type="match status" value="1"/>
</dbReference>
<feature type="domain" description="NACHT" evidence="2">
    <location>
        <begin position="831"/>
        <end position="953"/>
    </location>
</feature>
<dbReference type="InterPro" id="IPR027417">
    <property type="entry name" value="P-loop_NTPase"/>
</dbReference>
<dbReference type="OrthoDB" id="427518at2759"/>
<evidence type="ECO:0000256" key="1">
    <source>
        <dbReference type="SAM" id="Phobius"/>
    </source>
</evidence>
<keyword evidence="1" id="KW-1133">Transmembrane helix</keyword>
<comment type="caution">
    <text evidence="3">The sequence shown here is derived from an EMBL/GenBank/DDBJ whole genome shotgun (WGS) entry which is preliminary data.</text>
</comment>
<dbReference type="SUPFAM" id="SSF52540">
    <property type="entry name" value="P-loop containing nucleoside triphosphate hydrolases"/>
    <property type="match status" value="1"/>
</dbReference>
<dbReference type="SUPFAM" id="SSF48726">
    <property type="entry name" value="Immunoglobulin"/>
    <property type="match status" value="1"/>
</dbReference>
<evidence type="ECO:0000259" key="2">
    <source>
        <dbReference type="PROSITE" id="PS50837"/>
    </source>
</evidence>
<dbReference type="Gene3D" id="2.60.40.10">
    <property type="entry name" value="Immunoglobulins"/>
    <property type="match status" value="1"/>
</dbReference>
<proteinExistence type="predicted"/>
<sequence>MAVAVDPDWPPINAIPAPNVTTVKLLKQIHPELCMLFSQKPSCLHTALQIKSVWNHESGIESLLAASAMLIVLLRTSFPNQSLCRNRCRLSSAISLTTIPGPLNASSHSESVMLIPDTITTRVTLSEICASSIKFEAEKRILQHKLATIAPRLQGLYPQHGDTIWHPSAVDSRSVHPQTSLSLGLYQAWVTNTLSRQSNSDKKKATTSRLHCNITLSNTATGLICRTSITMNGFDIFVLIVVLTSQSYGGSLNRCTSPQHLEIGKTGTLECKFEDGFYAVVWYTLESYVDKTPFVGLVNGVKIGEGFSTGECDIRDDGSLIINNVTFLHDSNFTALIFQSEDHDPVYETVEIIVAVAPSSPFPVIDICPYGTFCYTSLEPGKEIVCHIENSRPAANVNWVARTRAGDEFIPPQSHIVTKNGSVFTSRAATKDVFYYSSFLSLLICKANGLRGILLKNESAVFIENSKIDVLSMDPIVKYAEKHVSLELTCSEGNIGLIVWKKADRHGGVFQIFSYAAYYEKGFSFTNSNNYILQDDGSLLVPRIESDDEGLYECIYENGVTGGTLLFDVVVYVPVTPVVEGCTQYKHCVLEAQTEGALSCSVHGIRSKVQLQWKTYSEQKSSLISFTDHELATSSNGDVYDITLNSKYKLKDPSTTRITIVCTTSVEREELLESSAKFELFFYNVQPTYPSTPKRHLLWILMIIISLCLLAFVLCALYALRDKRRGKRRKIGRKFYPGEETPMMSPVISQQEHSQTDFKSVFVRQLKTKYKYQYDAVQPIPYIRDRLYCVDRVFVEGGFEKLISKTTIEGLGNWEKMASYHDITNLSSSSTRTIIEGDPGYGKSTLTLQLAYDWCNCNVMSPLADVDILILLRLRQLGGVHSVFRAIKQFILPRDSQLSEAEIQNILQQSKSTLFILDGFDEYPEETEDLNDIISTIRGEMFQENFVILTSRSFFLPKSYPPQTHRIRLTGFDSNARDAYIRKAVVGDNAKAGEKIKRSLQKNSVLQGLCQVPLFFVMFAHMTHESEKFLKFKSVTSFFQYMITCFHSHMKNKMEDRNVKKIDLHENNHASLDKVAFEGLSGKNQQIVWKKEDLIQRLGCEFYNQYRSIGILVEEEILDIADRPGDIQYKTEVRFYHKLFCEWYAAHYLCSEVVKNDTDLHKLFEYMNPFDLQYTYRFACGLNPDAGNKIIEYLRGIKDGDKFAVLCILEQSGKFNQIKETVQDLCSNCTTIDNTDTLLLQGSIVQLLEIGSSNQILLFTDASVHPEKAVLFSRIKKNSRLTIHFLQRACSKVIFPVVPSDSLNLLPVNDFFVNCRLQCMVTKDKDKSNQQWEPMDSYQAIFTDNLSKCKRYVLEGKPGFGKSMLALQMAYDWCEGKTHCALSGFDLFLLVEFTAGNISKSIYTEIKRCILPRDSPFSDIDVRGVLRECTSAVMVLDGFDLYAYELTDEKCDVRQIIRGKMFKDIEVITAGTFVPKECMPGTNRFQITGFDDKARNEYIWKVIARTDTVTADKIKQHLSGRSALEDLVHIPWFFTTYTHVMNKKVSNTSAVKTVKYSIPWFTECMSSHIRNQNNQYNERESNNLETNLANFYKFAFECLCRTEQALMIDKKELHKKVGKECYNRLVLLRILCEGVIVKDDDKRKTNLSQYKTNVVFSHELFQEWCAAHYVAKHADGKQSEKIKSSLNGLSLCTVLRLCCFACELNIDVASSLINLMKGTQYCEKITSILTYEFNVQAGSIEDAVKDLCSRQVLFEDGQEEIHQASLIHLLKVACKEKIVVTRRSHKESGLLLRPEAWPPSGKFLCPCKSLKGTDNLRTLQTSTTGPGAKRAVLRLVSVTSKAVCPTDNRNISYQKMSGRTM</sequence>
<gene>
    <name evidence="3" type="ORF">HOLleu_02374</name>
</gene>
<dbReference type="InterPro" id="IPR013783">
    <property type="entry name" value="Ig-like_fold"/>
</dbReference>
<keyword evidence="1" id="KW-0812">Transmembrane</keyword>
<name>A0A9Q1CRP6_HOLLE</name>